<keyword evidence="3" id="KW-1185">Reference proteome</keyword>
<feature type="chain" id="PRO_5011606864" evidence="1">
    <location>
        <begin position="29"/>
        <end position="477"/>
    </location>
</feature>
<keyword evidence="1" id="KW-0732">Signal</keyword>
<evidence type="ECO:0000256" key="1">
    <source>
        <dbReference type="SAM" id="SignalP"/>
    </source>
</evidence>
<name>A0A1I3R719_9GAMM</name>
<dbReference type="EMBL" id="FOSC01000002">
    <property type="protein sequence ID" value="SFJ42118.1"/>
    <property type="molecule type" value="Genomic_DNA"/>
</dbReference>
<sequence length="477" mass="52933">MNTSVIRAGIVALALAVLAGCASRQYQATTVVAVQESACQQTFRQWQAMVEAGNHFDAQTWSPPGFPYLRVNRLLASFQVARLDSAQRQEWLKRAQQLALTAWQYEAESLGGTAEQRLPALQRCARLAAETLMEQEDAWAQLQQAMQIPDDYNNVGRALGAYPLVAPVVRWRAGVVMGELMDEFGHDQPEAPLAIYLPRAGTTELDRFVVRSAQARSELGIPVFTPAEREALVARYAPAWVVETASKDDIPGRPGRSANGALDFRPEPVVFSQMVFTRFQGDVLPQLVYTLWFPRRPAESRFDIVAGELDGLVWRVTLGADGQPLIYDSIHPCGCYHTWVLAPGGLRPKGEPGFWEEPLWIAGIAPEADGGVVLHVSAGSHYLMNVTADVPETKLVPQRYGLEPYNNLRGPSRAGQRLFDESGMIPGTERSERFFLWPTGVPSPGAMRQWGSHATAFVGTRHFDDAWLLQEYFRKAE</sequence>
<feature type="signal peptide" evidence="1">
    <location>
        <begin position="1"/>
        <end position="28"/>
    </location>
</feature>
<dbReference type="Proteomes" id="UP000199445">
    <property type="component" value="Unassembled WGS sequence"/>
</dbReference>
<dbReference type="RefSeq" id="WP_143072189.1">
    <property type="nucleotide sequence ID" value="NZ_BMYN01000002.1"/>
</dbReference>
<evidence type="ECO:0000313" key="2">
    <source>
        <dbReference type="EMBL" id="SFJ42118.1"/>
    </source>
</evidence>
<protein>
    <submittedName>
        <fullName evidence="2">Uncharacterized protein</fullName>
    </submittedName>
</protein>
<accession>A0A1I3R719</accession>
<gene>
    <name evidence="2" type="ORF">SAMN05216429_102280</name>
</gene>
<reference evidence="2 3" key="1">
    <citation type="submission" date="2016-10" db="EMBL/GenBank/DDBJ databases">
        <authorList>
            <person name="de Groot N.N."/>
        </authorList>
    </citation>
    <scope>NUCLEOTIDE SEQUENCE [LARGE SCALE GENOMIC DNA]</scope>
    <source>
        <strain evidence="2 3">IBRC-M 10445</strain>
    </source>
</reference>
<proteinExistence type="predicted"/>
<organism evidence="2 3">
    <name type="scientific">Marinobacter persicus</name>
    <dbReference type="NCBI Taxonomy" id="930118"/>
    <lineage>
        <taxon>Bacteria</taxon>
        <taxon>Pseudomonadati</taxon>
        <taxon>Pseudomonadota</taxon>
        <taxon>Gammaproteobacteria</taxon>
        <taxon>Pseudomonadales</taxon>
        <taxon>Marinobacteraceae</taxon>
        <taxon>Marinobacter</taxon>
    </lineage>
</organism>
<dbReference type="PROSITE" id="PS51257">
    <property type="entry name" value="PROKAR_LIPOPROTEIN"/>
    <property type="match status" value="1"/>
</dbReference>
<evidence type="ECO:0000313" key="3">
    <source>
        <dbReference type="Proteomes" id="UP000199445"/>
    </source>
</evidence>
<dbReference type="OrthoDB" id="5405204at2"/>
<dbReference type="AlphaFoldDB" id="A0A1I3R719"/>